<proteinExistence type="predicted"/>
<dbReference type="EMBL" id="RKHQ01000001">
    <property type="protein sequence ID" value="ROR97823.1"/>
    <property type="molecule type" value="Genomic_DNA"/>
</dbReference>
<dbReference type="Proteomes" id="UP000275356">
    <property type="component" value="Unassembled WGS sequence"/>
</dbReference>
<protein>
    <submittedName>
        <fullName evidence="2">Uncharacterized protein</fullName>
    </submittedName>
</protein>
<name>A0A3N2DDG8_9MICO</name>
<gene>
    <name evidence="2" type="ORF">EDD28_2432</name>
</gene>
<feature type="region of interest" description="Disordered" evidence="1">
    <location>
        <begin position="28"/>
        <end position="52"/>
    </location>
</feature>
<dbReference type="AlphaFoldDB" id="A0A3N2DDG8"/>
<dbReference type="RefSeq" id="WP_170169458.1">
    <property type="nucleotide sequence ID" value="NZ_RKHQ01000001.1"/>
</dbReference>
<evidence type="ECO:0000313" key="2">
    <source>
        <dbReference type="EMBL" id="ROR97823.1"/>
    </source>
</evidence>
<sequence>MTPRCGQRRAPIRVGAQVEQAPTCHLPAGHDGPHAAVILDSDDNPITERWPR</sequence>
<evidence type="ECO:0000256" key="1">
    <source>
        <dbReference type="SAM" id="MobiDB-lite"/>
    </source>
</evidence>
<accession>A0A3N2DDG8</accession>
<evidence type="ECO:0000313" key="3">
    <source>
        <dbReference type="Proteomes" id="UP000275356"/>
    </source>
</evidence>
<comment type="caution">
    <text evidence="2">The sequence shown here is derived from an EMBL/GenBank/DDBJ whole genome shotgun (WGS) entry which is preliminary data.</text>
</comment>
<keyword evidence="3" id="KW-1185">Reference proteome</keyword>
<organism evidence="2 3">
    <name type="scientific">Salana multivorans</name>
    <dbReference type="NCBI Taxonomy" id="120377"/>
    <lineage>
        <taxon>Bacteria</taxon>
        <taxon>Bacillati</taxon>
        <taxon>Actinomycetota</taxon>
        <taxon>Actinomycetes</taxon>
        <taxon>Micrococcales</taxon>
        <taxon>Beutenbergiaceae</taxon>
        <taxon>Salana</taxon>
    </lineage>
</organism>
<reference evidence="2 3" key="1">
    <citation type="submission" date="2018-11" db="EMBL/GenBank/DDBJ databases">
        <title>Sequencing the genomes of 1000 actinobacteria strains.</title>
        <authorList>
            <person name="Klenk H.-P."/>
        </authorList>
    </citation>
    <scope>NUCLEOTIDE SEQUENCE [LARGE SCALE GENOMIC DNA]</scope>
    <source>
        <strain evidence="2 3">DSM 13521</strain>
    </source>
</reference>